<gene>
    <name evidence="7" type="ORF">RJ641_031049</name>
</gene>
<dbReference type="PROSITE" id="PS51683">
    <property type="entry name" value="SAM_OMT_II"/>
    <property type="match status" value="1"/>
</dbReference>
<evidence type="ECO:0000256" key="4">
    <source>
        <dbReference type="PIRSR" id="PIRSR005739-1"/>
    </source>
</evidence>
<keyword evidence="3" id="KW-0949">S-adenosyl-L-methionine</keyword>
<evidence type="ECO:0000259" key="6">
    <source>
        <dbReference type="Pfam" id="PF08100"/>
    </source>
</evidence>
<feature type="domain" description="O-methyltransferase C-terminal" evidence="5">
    <location>
        <begin position="129"/>
        <end position="197"/>
    </location>
</feature>
<comment type="caution">
    <text evidence="7">The sequence shown here is derived from an EMBL/GenBank/DDBJ whole genome shotgun (WGS) entry which is preliminary data.</text>
</comment>
<dbReference type="Pfam" id="PF00891">
    <property type="entry name" value="Methyltransf_2"/>
    <property type="match status" value="2"/>
</dbReference>
<keyword evidence="1 7" id="KW-0489">Methyltransferase</keyword>
<evidence type="ECO:0000313" key="8">
    <source>
        <dbReference type="Proteomes" id="UP001370490"/>
    </source>
</evidence>
<evidence type="ECO:0000256" key="2">
    <source>
        <dbReference type="ARBA" id="ARBA00022679"/>
    </source>
</evidence>
<dbReference type="GO" id="GO:0008171">
    <property type="term" value="F:O-methyltransferase activity"/>
    <property type="evidence" value="ECO:0007669"/>
    <property type="project" value="InterPro"/>
</dbReference>
<evidence type="ECO:0000256" key="3">
    <source>
        <dbReference type="ARBA" id="ARBA00022691"/>
    </source>
</evidence>
<feature type="active site" description="Proton acceptor" evidence="4">
    <location>
        <position position="234"/>
    </location>
</feature>
<dbReference type="GO" id="GO:0046983">
    <property type="term" value="F:protein dimerization activity"/>
    <property type="evidence" value="ECO:0007669"/>
    <property type="project" value="InterPro"/>
</dbReference>
<dbReference type="Gene3D" id="3.40.50.150">
    <property type="entry name" value="Vaccinia Virus protein VP39"/>
    <property type="match status" value="2"/>
</dbReference>
<feature type="domain" description="O-methyltransferase C-terminal" evidence="5">
    <location>
        <begin position="204"/>
        <end position="309"/>
    </location>
</feature>
<dbReference type="InterPro" id="IPR036390">
    <property type="entry name" value="WH_DNA-bd_sf"/>
</dbReference>
<dbReference type="PIRSF" id="PIRSF005739">
    <property type="entry name" value="O-mtase"/>
    <property type="match status" value="1"/>
</dbReference>
<dbReference type="SUPFAM" id="SSF46785">
    <property type="entry name" value="Winged helix' DNA-binding domain"/>
    <property type="match status" value="1"/>
</dbReference>
<evidence type="ECO:0000256" key="1">
    <source>
        <dbReference type="ARBA" id="ARBA00022603"/>
    </source>
</evidence>
<dbReference type="InterPro" id="IPR012967">
    <property type="entry name" value="COMT_dimerisation"/>
</dbReference>
<reference evidence="7 8" key="1">
    <citation type="submission" date="2023-12" db="EMBL/GenBank/DDBJ databases">
        <title>A high-quality genome assembly for Dillenia turbinata (Dilleniales).</title>
        <authorList>
            <person name="Chanderbali A."/>
        </authorList>
    </citation>
    <scope>NUCLEOTIDE SEQUENCE [LARGE SCALE GENOMIC DNA]</scope>
    <source>
        <strain evidence="7">LSX21</strain>
        <tissue evidence="7">Leaf</tissue>
    </source>
</reference>
<dbReference type="FunFam" id="1.10.10.10:FF:000357">
    <property type="entry name" value="Caffeic acid 3-O-methyltransferase"/>
    <property type="match status" value="1"/>
</dbReference>
<name>A0AAN8VXD8_9MAGN</name>
<evidence type="ECO:0000313" key="7">
    <source>
        <dbReference type="EMBL" id="KAK6937541.1"/>
    </source>
</evidence>
<dbReference type="GO" id="GO:0032259">
    <property type="term" value="P:methylation"/>
    <property type="evidence" value="ECO:0007669"/>
    <property type="project" value="UniProtKB-KW"/>
</dbReference>
<dbReference type="EMBL" id="JBAMMX010000006">
    <property type="protein sequence ID" value="KAK6937541.1"/>
    <property type="molecule type" value="Genomic_DNA"/>
</dbReference>
<proteinExistence type="predicted"/>
<evidence type="ECO:0000259" key="5">
    <source>
        <dbReference type="Pfam" id="PF00891"/>
    </source>
</evidence>
<sequence length="327" mass="35938">MSDEENETFAHAMVMSNSFVVTMVLKAAVELDVFKIIDEAGHGGQVSTKEIASRLPTNNPNASCLLDRMLHLLTNHSFLSCTLHGLENGMIERLYGLGPESKFYLEDGQGGSLASMPFIDAHRATWDAWNCLKDSVLEGGIPFSKAFGMSGYQYACSDPILNVHFHQAMSGYTILFMKKLLEIYKGFEGINTVDVGVEKGQHSTLSSTCVEHIAGSLFERVPHGDAILLKLILHNWDDEDCVKILKNCYNALPEAGKVIIIDGLMLEGADTSFQSKYITHLDLSMFTVLGGKEGSEREFAAFAKAAGYSNYRLASCAYCSCVVELFK</sequence>
<dbReference type="InterPro" id="IPR016461">
    <property type="entry name" value="COMT-like"/>
</dbReference>
<dbReference type="Pfam" id="PF08100">
    <property type="entry name" value="Dimerisation"/>
    <property type="match status" value="1"/>
</dbReference>
<feature type="domain" description="O-methyltransferase dimerisation" evidence="6">
    <location>
        <begin position="16"/>
        <end position="106"/>
    </location>
</feature>
<dbReference type="PANTHER" id="PTHR11746">
    <property type="entry name" value="O-METHYLTRANSFERASE"/>
    <property type="match status" value="1"/>
</dbReference>
<protein>
    <submittedName>
        <fullName evidence="7">Plant methyltransferase dimerization</fullName>
    </submittedName>
</protein>
<keyword evidence="8" id="KW-1185">Reference proteome</keyword>
<keyword evidence="2" id="KW-0808">Transferase</keyword>
<dbReference type="SUPFAM" id="SSF53335">
    <property type="entry name" value="S-adenosyl-L-methionine-dependent methyltransferases"/>
    <property type="match status" value="1"/>
</dbReference>
<dbReference type="InterPro" id="IPR036388">
    <property type="entry name" value="WH-like_DNA-bd_sf"/>
</dbReference>
<dbReference type="AlphaFoldDB" id="A0AAN8VXD8"/>
<dbReference type="Proteomes" id="UP001370490">
    <property type="component" value="Unassembled WGS sequence"/>
</dbReference>
<organism evidence="7 8">
    <name type="scientific">Dillenia turbinata</name>
    <dbReference type="NCBI Taxonomy" id="194707"/>
    <lineage>
        <taxon>Eukaryota</taxon>
        <taxon>Viridiplantae</taxon>
        <taxon>Streptophyta</taxon>
        <taxon>Embryophyta</taxon>
        <taxon>Tracheophyta</taxon>
        <taxon>Spermatophyta</taxon>
        <taxon>Magnoliopsida</taxon>
        <taxon>eudicotyledons</taxon>
        <taxon>Gunneridae</taxon>
        <taxon>Pentapetalae</taxon>
        <taxon>Dilleniales</taxon>
        <taxon>Dilleniaceae</taxon>
        <taxon>Dillenia</taxon>
    </lineage>
</organism>
<accession>A0AAN8VXD8</accession>
<dbReference type="InterPro" id="IPR029063">
    <property type="entry name" value="SAM-dependent_MTases_sf"/>
</dbReference>
<dbReference type="InterPro" id="IPR001077">
    <property type="entry name" value="COMT_C"/>
</dbReference>
<dbReference type="Gene3D" id="1.10.10.10">
    <property type="entry name" value="Winged helix-like DNA-binding domain superfamily/Winged helix DNA-binding domain"/>
    <property type="match status" value="1"/>
</dbReference>